<name>A0A1S2LFV4_9BACI</name>
<keyword evidence="2" id="KW-1185">Reference proteome</keyword>
<comment type="caution">
    <text evidence="1">The sequence shown here is derived from an EMBL/GenBank/DDBJ whole genome shotgun (WGS) entry which is preliminary data.</text>
</comment>
<dbReference type="EMBL" id="MLQR01000043">
    <property type="protein sequence ID" value="OIJ11246.1"/>
    <property type="molecule type" value="Genomic_DNA"/>
</dbReference>
<reference evidence="1 2" key="1">
    <citation type="submission" date="2016-10" db="EMBL/GenBank/DDBJ databases">
        <title>Draft genome sequences of four alkaliphilic bacteria belonging to the Anaerobacillus genus.</title>
        <authorList>
            <person name="Bassil N.M."/>
            <person name="Lloyd J.R."/>
        </authorList>
    </citation>
    <scope>NUCLEOTIDE SEQUENCE [LARGE SCALE GENOMIC DNA]</scope>
    <source>
        <strain evidence="1 2">DSM 18345</strain>
    </source>
</reference>
<organism evidence="1 2">
    <name type="scientific">Anaerobacillus alkalilacustris</name>
    <dbReference type="NCBI Taxonomy" id="393763"/>
    <lineage>
        <taxon>Bacteria</taxon>
        <taxon>Bacillati</taxon>
        <taxon>Bacillota</taxon>
        <taxon>Bacilli</taxon>
        <taxon>Bacillales</taxon>
        <taxon>Bacillaceae</taxon>
        <taxon>Anaerobacillus</taxon>
    </lineage>
</organism>
<gene>
    <name evidence="1" type="ORF">BKP37_16515</name>
</gene>
<dbReference type="RefSeq" id="WP_071310711.1">
    <property type="nucleotide sequence ID" value="NZ_MLQR01000043.1"/>
</dbReference>
<protein>
    <submittedName>
        <fullName evidence="1">Uncharacterized protein</fullName>
    </submittedName>
</protein>
<accession>A0A1S2LFV4</accession>
<dbReference type="AlphaFoldDB" id="A0A1S2LFV4"/>
<evidence type="ECO:0000313" key="1">
    <source>
        <dbReference type="EMBL" id="OIJ11246.1"/>
    </source>
</evidence>
<sequence length="306" mass="35748">MNRDRQKDNRRDFIDIYNSYLENEQLVKYREQEIKEVEQHVKSTLRYQLGDLFVTSFKRPSLKTILFPISLSTLLWSYYKKPKREINLRLRTAAGSYLDTANNGNGKQSITFISTDLGDWMTDLAEIEALSKKYNVQLIFYCYHFQTLLSIHSKVKQLGVDVVFIYGTSFPQLFQSILDSLCKIRGNVVITNQRDIISVCFCFLANYHFGKHVYFHNVDPLVASRQATVHLQVTNQNLKEPSSHAWEPIVSTFLANYIKEGLNVPIDQVKEENLTNTLSETSHEFAEFFSEFYEAYREDQSDEMDH</sequence>
<dbReference type="Proteomes" id="UP000179524">
    <property type="component" value="Unassembled WGS sequence"/>
</dbReference>
<proteinExistence type="predicted"/>
<evidence type="ECO:0000313" key="2">
    <source>
        <dbReference type="Proteomes" id="UP000179524"/>
    </source>
</evidence>